<comment type="caution">
    <text evidence="1">The sequence shown here is derived from an EMBL/GenBank/DDBJ whole genome shotgun (WGS) entry which is preliminary data.</text>
</comment>
<dbReference type="EMBL" id="AJIL01000254">
    <property type="protein sequence ID" value="KNE90494.1"/>
    <property type="molecule type" value="Genomic_DNA"/>
</dbReference>
<protein>
    <submittedName>
        <fullName evidence="1">Uncharacterized protein</fullName>
    </submittedName>
</protein>
<dbReference type="OrthoDB" id="2143914at2759"/>
<evidence type="ECO:0000313" key="1">
    <source>
        <dbReference type="EMBL" id="KNE90494.1"/>
    </source>
</evidence>
<dbReference type="AlphaFoldDB" id="A0A0L0UUT1"/>
<evidence type="ECO:0000313" key="2">
    <source>
        <dbReference type="Proteomes" id="UP000054564"/>
    </source>
</evidence>
<organism evidence="1 2">
    <name type="scientific">Puccinia striiformis f. sp. tritici PST-78</name>
    <dbReference type="NCBI Taxonomy" id="1165861"/>
    <lineage>
        <taxon>Eukaryota</taxon>
        <taxon>Fungi</taxon>
        <taxon>Dikarya</taxon>
        <taxon>Basidiomycota</taxon>
        <taxon>Pucciniomycotina</taxon>
        <taxon>Pucciniomycetes</taxon>
        <taxon>Pucciniales</taxon>
        <taxon>Pucciniaceae</taxon>
        <taxon>Puccinia</taxon>
    </lineage>
</organism>
<keyword evidence="2" id="KW-1185">Reference proteome</keyword>
<proteinExistence type="predicted"/>
<sequence length="190" mass="22946">MVRIRAAPTPTPRRTRTIKLSRRAQRWNSDVEDRILLQVMMLPELDPPIQKRYPRGYWMIKSIAPRLPNGGYLPQFFQGDWLTLLKNLRNKGYDGSPLFCWRNVEFGPFKSLYLRGRWRYLSKQNCQDGQTTKEYIRQEIKRYKDKTLVELNTPFRKSLGGKKFWEVIKYTHGRRNKFLPRGWNDPERYF</sequence>
<name>A0A0L0UUT1_9BASI</name>
<dbReference type="Proteomes" id="UP000054564">
    <property type="component" value="Unassembled WGS sequence"/>
</dbReference>
<reference evidence="2" key="1">
    <citation type="submission" date="2014-03" db="EMBL/GenBank/DDBJ databases">
        <title>The Genome Sequence of Puccinia striiformis f. sp. tritici PST-78.</title>
        <authorList>
            <consortium name="The Broad Institute Genome Sequencing Platform"/>
            <person name="Cuomo C."/>
            <person name="Hulbert S."/>
            <person name="Chen X."/>
            <person name="Walker B."/>
            <person name="Young S.K."/>
            <person name="Zeng Q."/>
            <person name="Gargeya S."/>
            <person name="Fitzgerald M."/>
            <person name="Haas B."/>
            <person name="Abouelleil A."/>
            <person name="Alvarado L."/>
            <person name="Arachchi H.M."/>
            <person name="Berlin A.M."/>
            <person name="Chapman S.B."/>
            <person name="Goldberg J."/>
            <person name="Griggs A."/>
            <person name="Gujja S."/>
            <person name="Hansen M."/>
            <person name="Howarth C."/>
            <person name="Imamovic A."/>
            <person name="Larimer J."/>
            <person name="McCowan C."/>
            <person name="Montmayeur A."/>
            <person name="Murphy C."/>
            <person name="Neiman D."/>
            <person name="Pearson M."/>
            <person name="Priest M."/>
            <person name="Roberts A."/>
            <person name="Saif S."/>
            <person name="Shea T."/>
            <person name="Sisk P."/>
            <person name="Sykes S."/>
            <person name="Wortman J."/>
            <person name="Nusbaum C."/>
            <person name="Birren B."/>
        </authorList>
    </citation>
    <scope>NUCLEOTIDE SEQUENCE [LARGE SCALE GENOMIC DNA]</scope>
    <source>
        <strain evidence="2">race PST-78</strain>
    </source>
</reference>
<gene>
    <name evidence="1" type="ORF">PSTG_16058</name>
</gene>
<accession>A0A0L0UUT1</accession>